<dbReference type="GO" id="GO:0003723">
    <property type="term" value="F:RNA binding"/>
    <property type="evidence" value="ECO:0007669"/>
    <property type="project" value="UniProtKB-UniRule"/>
</dbReference>
<feature type="compositionally biased region" description="Polar residues" evidence="4">
    <location>
        <begin position="693"/>
        <end position="702"/>
    </location>
</feature>
<evidence type="ECO:0000256" key="2">
    <source>
        <dbReference type="ARBA" id="ARBA00022801"/>
    </source>
</evidence>
<evidence type="ECO:0000256" key="4">
    <source>
        <dbReference type="SAM" id="MobiDB-lite"/>
    </source>
</evidence>
<dbReference type="InterPro" id="IPR008984">
    <property type="entry name" value="SMAD_FHA_dom_sf"/>
</dbReference>
<feature type="compositionally biased region" description="Polar residues" evidence="4">
    <location>
        <begin position="665"/>
        <end position="674"/>
    </location>
</feature>
<dbReference type="InterPro" id="IPR014720">
    <property type="entry name" value="dsRBD_dom"/>
</dbReference>
<feature type="region of interest" description="Disordered" evidence="4">
    <location>
        <begin position="288"/>
        <end position="311"/>
    </location>
</feature>
<feature type="region of interest" description="Disordered" evidence="4">
    <location>
        <begin position="598"/>
        <end position="777"/>
    </location>
</feature>
<feature type="region of interest" description="Disordered" evidence="4">
    <location>
        <begin position="513"/>
        <end position="536"/>
    </location>
</feature>
<evidence type="ECO:0000256" key="3">
    <source>
        <dbReference type="PROSITE-ProRule" id="PRU00266"/>
    </source>
</evidence>
<dbReference type="Pfam" id="PF00498">
    <property type="entry name" value="FHA"/>
    <property type="match status" value="1"/>
</dbReference>
<reference evidence="8" key="1">
    <citation type="submission" date="2016-11" db="UniProtKB">
        <authorList>
            <consortium name="WormBaseParasite"/>
        </authorList>
    </citation>
    <scope>IDENTIFICATION</scope>
</reference>
<evidence type="ECO:0000259" key="6">
    <source>
        <dbReference type="PROSITE" id="PS50137"/>
    </source>
</evidence>
<dbReference type="WBParaSite" id="L893_g13799.t1">
    <property type="protein sequence ID" value="L893_g13799.t1"/>
    <property type="gene ID" value="L893_g13799"/>
</dbReference>
<evidence type="ECO:0000313" key="8">
    <source>
        <dbReference type="WBParaSite" id="L893_g13799.t1"/>
    </source>
</evidence>
<feature type="compositionally biased region" description="Basic and acidic residues" evidence="4">
    <location>
        <begin position="522"/>
        <end position="536"/>
    </location>
</feature>
<keyword evidence="2" id="KW-0378">Hydrolase</keyword>
<feature type="region of interest" description="Disordered" evidence="4">
    <location>
        <begin position="1"/>
        <end position="32"/>
    </location>
</feature>
<organism evidence="7 8">
    <name type="scientific">Steinernema glaseri</name>
    <dbReference type="NCBI Taxonomy" id="37863"/>
    <lineage>
        <taxon>Eukaryota</taxon>
        <taxon>Metazoa</taxon>
        <taxon>Ecdysozoa</taxon>
        <taxon>Nematoda</taxon>
        <taxon>Chromadorea</taxon>
        <taxon>Rhabditida</taxon>
        <taxon>Tylenchina</taxon>
        <taxon>Panagrolaimomorpha</taxon>
        <taxon>Strongyloidoidea</taxon>
        <taxon>Steinernematidae</taxon>
        <taxon>Steinernema</taxon>
    </lineage>
</organism>
<dbReference type="PANTHER" id="PTHR23308">
    <property type="entry name" value="NUCLEAR INHIBITOR OF PROTEIN PHOSPHATASE-1"/>
    <property type="match status" value="1"/>
</dbReference>
<keyword evidence="7" id="KW-1185">Reference proteome</keyword>
<dbReference type="InterPro" id="IPR005034">
    <property type="entry name" value="Dicer_dimerisation"/>
</dbReference>
<feature type="domain" description="FHA" evidence="5">
    <location>
        <begin position="169"/>
        <end position="224"/>
    </location>
</feature>
<dbReference type="PROSITE" id="PS50006">
    <property type="entry name" value="FHA_DOMAIN"/>
    <property type="match status" value="1"/>
</dbReference>
<sequence length="942" mass="104274">MSRLVDTDIDQSKTQVTDYPDEDSPRSSVTRHQLAIKQVSGEDSICRAPADSSTYSKSQRRVRSSYWSLAIFPLYSESPQISSSELRTATMTEEPKKEEVEFRVPTLNLKRPALPKSLAPPLVNASLDYEAPDWALTPSEGADYKLEVIKGGRIVENIDLAKRKNPTFVVIGRLPQCDIVLEHPSMSRFHCIMQYGEKDPVSGKGWYLYDMGSTHGSRKNKQKLPPKTYERVYVGHVMDFGGSTRMMTLHGPVDDTEPELNVTPSELKKLVERQAMKKKAFLDAKKELEKEKNEEEKGKAGGSEQSDGISWGMRDDSQLLAGIVDEQSDAHLMEDREQYYRNDPVKALGKFFEREGFDMEFLFSDAGTAFNPKWKCTIELPVDTAVGQALNASSTACSSKKDAQTQCALEACRLLDSHGILRQSINRNRSKQQHMQENDFYDSDEDTFYDRTGQIEEQRTKRRRRMEEATGTAAPEVDTLESLQIRLKSTEEEIKSVEQTLERLNRDTVQAQQALNEDKEDNEEKPKVVDDMKTRAEKSKYRTKLVSLKHEADRLRKLVKIATPVALPDMFAPKKAGGAASSAASASKREELMRRVLAAKKGGAKPAVPKQSTVTVAPAVSTFVVEKEEGDDDEPEGPIKGPAFKAPLPVSTTASGLLGKKSPEGTKSASSSNPAKFLKLESSKSPRKALSPQPCSSKSSTVPVDDMRVPPIVDPFAADQKENLKKAKNFGQTSPAEGGDSSSEDESSEQEEKEEDVDYEMADAPSTSGQADSMDSLPPVLRNFMEISLEKYGERITEEIKQRCIQDLSQMNEKFGRSVDPEQLPSVIENAMAKATVLTAVQQALPGIDKLRQKAAKAAIKAEASVDGRMKSSKKASKQARKQLKQSQKKLDEAKATLAARMTGQYGEGSSAADGKYAMWMPPTDQSGDGQTALHEKFGGKY</sequence>
<dbReference type="GO" id="GO:0016891">
    <property type="term" value="F:RNA endonuclease activity producing 5'-phosphomonoesters, hydrolytic mechanism"/>
    <property type="evidence" value="ECO:0007669"/>
    <property type="project" value="InterPro"/>
</dbReference>
<dbReference type="Pfam" id="PF03368">
    <property type="entry name" value="Dicer_dimer"/>
    <property type="match status" value="1"/>
</dbReference>
<comment type="cofactor">
    <cofactor evidence="1">
        <name>Mg(2+)</name>
        <dbReference type="ChEBI" id="CHEBI:18420"/>
    </cofactor>
</comment>
<dbReference type="CDD" id="cd22677">
    <property type="entry name" value="FHA_Kanadaptin"/>
    <property type="match status" value="1"/>
</dbReference>
<name>A0A1I7Y8S5_9BILA</name>
<dbReference type="SMART" id="SM00240">
    <property type="entry name" value="FHA"/>
    <property type="match status" value="1"/>
</dbReference>
<feature type="compositionally biased region" description="Low complexity" evidence="4">
    <location>
        <begin position="599"/>
        <end position="610"/>
    </location>
</feature>
<dbReference type="SUPFAM" id="SSF49879">
    <property type="entry name" value="SMAD/FHA domain"/>
    <property type="match status" value="1"/>
</dbReference>
<feature type="compositionally biased region" description="Basic residues" evidence="4">
    <location>
        <begin position="871"/>
        <end position="888"/>
    </location>
</feature>
<dbReference type="InterPro" id="IPR050923">
    <property type="entry name" value="Cell_Proc_Reg/RNA_Proc"/>
</dbReference>
<keyword evidence="3" id="KW-0694">RNA-binding</keyword>
<feature type="region of interest" description="Disordered" evidence="4">
    <location>
        <begin position="454"/>
        <end position="473"/>
    </location>
</feature>
<evidence type="ECO:0000256" key="1">
    <source>
        <dbReference type="ARBA" id="ARBA00001946"/>
    </source>
</evidence>
<protein>
    <submittedName>
        <fullName evidence="8">FHA domain-containing protein</fullName>
    </submittedName>
</protein>
<dbReference type="PROSITE" id="PS50137">
    <property type="entry name" value="DS_RBD"/>
    <property type="match status" value="1"/>
</dbReference>
<dbReference type="InterPro" id="IPR038248">
    <property type="entry name" value="Dicer_dimer_sf"/>
</dbReference>
<evidence type="ECO:0000313" key="7">
    <source>
        <dbReference type="Proteomes" id="UP000095287"/>
    </source>
</evidence>
<feature type="compositionally biased region" description="Basic and acidic residues" evidence="4">
    <location>
        <begin position="288"/>
        <end position="299"/>
    </location>
</feature>
<dbReference type="InterPro" id="IPR000253">
    <property type="entry name" value="FHA_dom"/>
</dbReference>
<evidence type="ECO:0000259" key="5">
    <source>
        <dbReference type="PROSITE" id="PS50006"/>
    </source>
</evidence>
<feature type="compositionally biased region" description="Acidic residues" evidence="4">
    <location>
        <begin position="742"/>
        <end position="761"/>
    </location>
</feature>
<dbReference type="Gene3D" id="3.30.160.380">
    <property type="entry name" value="Dicer dimerisation domain"/>
    <property type="match status" value="1"/>
</dbReference>
<accession>A0A1I7Y8S5</accession>
<dbReference type="Gene3D" id="2.60.200.20">
    <property type="match status" value="1"/>
</dbReference>
<feature type="region of interest" description="Disordered" evidence="4">
    <location>
        <begin position="868"/>
        <end position="942"/>
    </location>
</feature>
<dbReference type="CDD" id="cd19856">
    <property type="entry name" value="DSRM_Kanadaptin"/>
    <property type="match status" value="1"/>
</dbReference>
<dbReference type="AlphaFoldDB" id="A0A1I7Y8S5"/>
<feature type="domain" description="DRBM" evidence="6">
    <location>
        <begin position="343"/>
        <end position="417"/>
    </location>
</feature>
<proteinExistence type="predicted"/>
<dbReference type="Proteomes" id="UP000095287">
    <property type="component" value="Unplaced"/>
</dbReference>